<keyword evidence="6" id="KW-1185">Reference proteome</keyword>
<comment type="subunit">
    <text evidence="3">Homohexamer. Dimer of a homotrimer.</text>
</comment>
<sequence>MQASLAVIGGSGAYHLLTRNLLGEEVDCASVETPFGASAPLHEFRAGDSTFLFLSRHGETDYSLTAPFVNYRANIYALKACGVRRIVAWSGPGIINRAYRPGEFVLPHDVIDETRNRESTFFKERGIGFIRQSDPFCPEVRDALHESMHHAGLPHHEQGVYVCTQGPRLESPAEIKKFRIVGADLVGMTLCPEAFLARELEMCYAPVCYLTNYAEGVVQRDFKKGELFEGMQSGEEKTQVDAAIQQFPLILAGAFSQLAGEDAQCHCPHAMQRYRDKGMIGGDWKSWLGPV</sequence>
<dbReference type="PANTHER" id="PTHR42679:SF2">
    <property type="entry name" value="S-METHYL-5'-THIOADENOSINE PHOSPHORYLASE"/>
    <property type="match status" value="1"/>
</dbReference>
<dbReference type="GO" id="GO:0004731">
    <property type="term" value="F:purine-nucleoside phosphorylase activity"/>
    <property type="evidence" value="ECO:0007669"/>
    <property type="project" value="UniProtKB-EC"/>
</dbReference>
<comment type="miscellaneous">
    <text evidence="3">Although this enzyme belongs to the family of MTA phosphorylases based on sequence homology, it has been shown that conserved amino acid substitutions in the substrate binding pocket convert the substrate specificity of this enzyme from 6-aminopurines to 6-oxopurines.</text>
</comment>
<evidence type="ECO:0000256" key="2">
    <source>
        <dbReference type="ARBA" id="ARBA00022679"/>
    </source>
</evidence>
<dbReference type="Proteomes" id="UP001157733">
    <property type="component" value="Chromosome"/>
</dbReference>
<gene>
    <name evidence="5" type="ORF">NSPWAT_2663</name>
</gene>
<accession>A0ABM9HGR2</accession>
<name>A0ABM9HGR2_9BACT</name>
<evidence type="ECO:0000256" key="3">
    <source>
        <dbReference type="HAMAP-Rule" id="MF_01963"/>
    </source>
</evidence>
<reference evidence="5 6" key="1">
    <citation type="submission" date="2022-09" db="EMBL/GenBank/DDBJ databases">
        <authorList>
            <person name="Kop L."/>
        </authorList>
    </citation>
    <scope>NUCLEOTIDE SEQUENCE [LARGE SCALE GENOMIC DNA]</scope>
    <source>
        <strain evidence="5 6">347</strain>
    </source>
</reference>
<feature type="binding site" evidence="3">
    <location>
        <begin position="56"/>
        <end position="57"/>
    </location>
    <ligand>
        <name>phosphate</name>
        <dbReference type="ChEBI" id="CHEBI:43474"/>
    </ligand>
</feature>
<feature type="binding site" evidence="3">
    <location>
        <position position="188"/>
    </location>
    <ligand>
        <name>substrate</name>
    </ligand>
</feature>
<comment type="pathway">
    <text evidence="3">Purine metabolism; purine nucleoside salvage.</text>
</comment>
<evidence type="ECO:0000313" key="6">
    <source>
        <dbReference type="Proteomes" id="UP001157733"/>
    </source>
</evidence>
<feature type="binding site" evidence="3">
    <location>
        <position position="11"/>
    </location>
    <ligand>
        <name>phosphate</name>
        <dbReference type="ChEBI" id="CHEBI:43474"/>
    </ligand>
</feature>
<proteinExistence type="inferred from homology"/>
<feature type="site" description="Important for substrate specificity" evidence="3">
    <location>
        <position position="233"/>
    </location>
</feature>
<comment type="caution">
    <text evidence="3">Lacks conserved residue(s) required for the propagation of feature annotation.</text>
</comment>
<comment type="similarity">
    <text evidence="3">Belongs to the PNP/MTAP phosphorylase family. MTAP subfamily.</text>
</comment>
<keyword evidence="3" id="KW-0660">Purine salvage</keyword>
<comment type="catalytic activity">
    <reaction evidence="3">
        <text>a purine D-ribonucleoside + phosphate = a purine nucleobase + alpha-D-ribose 1-phosphate</text>
        <dbReference type="Rhea" id="RHEA:19805"/>
        <dbReference type="ChEBI" id="CHEBI:26386"/>
        <dbReference type="ChEBI" id="CHEBI:43474"/>
        <dbReference type="ChEBI" id="CHEBI:57720"/>
        <dbReference type="ChEBI" id="CHEBI:142355"/>
        <dbReference type="EC" id="2.4.2.1"/>
    </reaction>
</comment>
<evidence type="ECO:0000313" key="5">
    <source>
        <dbReference type="EMBL" id="CAI2719519.1"/>
    </source>
</evidence>
<feature type="site" description="Important for substrate specificity" evidence="3">
    <location>
        <position position="170"/>
    </location>
</feature>
<organism evidence="5 6">
    <name type="scientific">Nitrospina watsonii</name>
    <dbReference type="NCBI Taxonomy" id="1323948"/>
    <lineage>
        <taxon>Bacteria</taxon>
        <taxon>Pseudomonadati</taxon>
        <taxon>Nitrospinota/Tectimicrobiota group</taxon>
        <taxon>Nitrospinota</taxon>
        <taxon>Nitrospinia</taxon>
        <taxon>Nitrospinales</taxon>
        <taxon>Nitrospinaceae</taxon>
        <taxon>Nitrospina</taxon>
    </lineage>
</organism>
<dbReference type="RefSeq" id="WP_282012348.1">
    <property type="nucleotide sequence ID" value="NZ_OX336137.1"/>
</dbReference>
<evidence type="ECO:0000256" key="1">
    <source>
        <dbReference type="ARBA" id="ARBA00022676"/>
    </source>
</evidence>
<feature type="domain" description="Nucleoside phosphorylase" evidence="4">
    <location>
        <begin position="5"/>
        <end position="216"/>
    </location>
</feature>
<dbReference type="Gene3D" id="3.40.50.1580">
    <property type="entry name" value="Nucleoside phosphorylase domain"/>
    <property type="match status" value="1"/>
</dbReference>
<dbReference type="HAMAP" id="MF_01963">
    <property type="entry name" value="MTAP"/>
    <property type="match status" value="1"/>
</dbReference>
<dbReference type="CDD" id="cd09010">
    <property type="entry name" value="MTAP_SsMTAPII_like_MTIP"/>
    <property type="match status" value="1"/>
</dbReference>
<dbReference type="InterPro" id="IPR000845">
    <property type="entry name" value="Nucleoside_phosphorylase_d"/>
</dbReference>
<feature type="binding site" evidence="3">
    <location>
        <begin position="212"/>
        <end position="214"/>
    </location>
    <ligand>
        <name>substrate</name>
    </ligand>
</feature>
<comment type="function">
    <text evidence="3">Purine nucleoside phosphorylase which is highly specific for 6-oxopurine nucleosides. Cleaves guanosine or inosine to respective bases and sugar-1-phosphate molecules. Involved in purine salvage.</text>
</comment>
<keyword evidence="2 3" id="KW-0808">Transferase</keyword>
<dbReference type="PANTHER" id="PTHR42679">
    <property type="entry name" value="S-METHYL-5'-THIOADENOSINE PHOSPHORYLASE"/>
    <property type="match status" value="1"/>
</dbReference>
<dbReference type="EMBL" id="OX336137">
    <property type="protein sequence ID" value="CAI2719519.1"/>
    <property type="molecule type" value="Genomic_DNA"/>
</dbReference>
<feature type="binding site" evidence="3">
    <location>
        <position position="189"/>
    </location>
    <ligand>
        <name>phosphate</name>
        <dbReference type="ChEBI" id="CHEBI:43474"/>
    </ligand>
</feature>
<dbReference type="InterPro" id="IPR035994">
    <property type="entry name" value="Nucleoside_phosphorylase_sf"/>
</dbReference>
<dbReference type="InterPro" id="IPR010044">
    <property type="entry name" value="MTAP"/>
</dbReference>
<dbReference type="SUPFAM" id="SSF53167">
    <property type="entry name" value="Purine and uridine phosphorylases"/>
    <property type="match status" value="1"/>
</dbReference>
<dbReference type="Pfam" id="PF01048">
    <property type="entry name" value="PNP_UDP_1"/>
    <property type="match status" value="1"/>
</dbReference>
<keyword evidence="1 3" id="KW-0328">Glycosyltransferase</keyword>
<dbReference type="EC" id="2.4.2.1" evidence="3"/>
<evidence type="ECO:0000259" key="4">
    <source>
        <dbReference type="Pfam" id="PF01048"/>
    </source>
</evidence>
<protein>
    <recommendedName>
        <fullName evidence="3">Probable 6-oxopurine nucleoside phosphorylase</fullName>
        <ecNumber evidence="3">2.4.2.1</ecNumber>
    </recommendedName>
    <alternativeName>
        <fullName evidence="3">Purine nucleoside phosphorylase</fullName>
        <shortName evidence="3">PNP</shortName>
    </alternativeName>
</protein>